<keyword evidence="2" id="KW-1185">Reference proteome</keyword>
<sequence length="120" mass="13702">MEVQQAISENLIEVFKTHKGAVYQSDDEQCLYLIFGGKTARYSFSCFSRLKKQIVSYNIEQLLTRSALLPDIEIVTLAACEHCYVLSITDLIALKDILEGAFAMFQLNHMIKDCLQRYIA</sequence>
<organism evidence="1 2">
    <name type="scientific">Hufsiella arboris</name>
    <dbReference type="NCBI Taxonomy" id="2695275"/>
    <lineage>
        <taxon>Bacteria</taxon>
        <taxon>Pseudomonadati</taxon>
        <taxon>Bacteroidota</taxon>
        <taxon>Sphingobacteriia</taxon>
        <taxon>Sphingobacteriales</taxon>
        <taxon>Sphingobacteriaceae</taxon>
        <taxon>Hufsiella</taxon>
    </lineage>
</organism>
<proteinExistence type="predicted"/>
<evidence type="ECO:0000313" key="1">
    <source>
        <dbReference type="EMBL" id="MXV50936.1"/>
    </source>
</evidence>
<dbReference type="AlphaFoldDB" id="A0A7K1Y8N0"/>
<dbReference type="RefSeq" id="WP_160844115.1">
    <property type="nucleotide sequence ID" value="NZ_WVHT01000003.1"/>
</dbReference>
<name>A0A7K1Y8N0_9SPHI</name>
<accession>A0A7K1Y8N0</accession>
<comment type="caution">
    <text evidence="1">The sequence shown here is derived from an EMBL/GenBank/DDBJ whole genome shotgun (WGS) entry which is preliminary data.</text>
</comment>
<evidence type="ECO:0000313" key="2">
    <source>
        <dbReference type="Proteomes" id="UP000466586"/>
    </source>
</evidence>
<dbReference type="Proteomes" id="UP000466586">
    <property type="component" value="Unassembled WGS sequence"/>
</dbReference>
<dbReference type="EMBL" id="WVHT01000003">
    <property type="protein sequence ID" value="MXV50936.1"/>
    <property type="molecule type" value="Genomic_DNA"/>
</dbReference>
<protein>
    <submittedName>
        <fullName evidence="1">Uncharacterized protein</fullName>
    </submittedName>
</protein>
<gene>
    <name evidence="1" type="ORF">GS399_08110</name>
</gene>
<reference evidence="1 2" key="1">
    <citation type="submission" date="2019-11" db="EMBL/GenBank/DDBJ databases">
        <title>Pedobacter sp. HMF7647 Genome sequencing and assembly.</title>
        <authorList>
            <person name="Kang H."/>
            <person name="Kim H."/>
            <person name="Joh K."/>
        </authorList>
    </citation>
    <scope>NUCLEOTIDE SEQUENCE [LARGE SCALE GENOMIC DNA]</scope>
    <source>
        <strain evidence="1 2">HMF7647</strain>
    </source>
</reference>